<feature type="transmembrane region" description="Helical" evidence="1">
    <location>
        <begin position="233"/>
        <end position="250"/>
    </location>
</feature>
<evidence type="ECO:0000256" key="1">
    <source>
        <dbReference type="SAM" id="Phobius"/>
    </source>
</evidence>
<keyword evidence="1" id="KW-1133">Transmembrane helix</keyword>
<feature type="transmembrane region" description="Helical" evidence="1">
    <location>
        <begin position="127"/>
        <end position="147"/>
    </location>
</feature>
<gene>
    <name evidence="2" type="ORF">UFOPK1493_00811</name>
</gene>
<name>A0A6J6CBU5_9ZZZZ</name>
<reference evidence="2" key="1">
    <citation type="submission" date="2020-05" db="EMBL/GenBank/DDBJ databases">
        <authorList>
            <person name="Chiriac C."/>
            <person name="Salcher M."/>
            <person name="Ghai R."/>
            <person name="Kavagutti S V."/>
        </authorList>
    </citation>
    <scope>NUCLEOTIDE SEQUENCE</scope>
</reference>
<accession>A0A6J6CBU5</accession>
<sequence length="290" mass="30273">MIRLDAATFLLQWSVGGLFFLWFTTRRREVGLGYGWLLRGTYLLLALGGVAAGVAFGFVPVRDVAGVGVAVAAAGVLGVSIVRRAAGVSGAAAEHDRRSARVAAMTGIDRATTTATLERTGREFPPVLDLIAPAIGAVGLVAAGIDASTGGAGNMVVSLLRIFAGAAFLGAVTDAMLLGHWYLVQPGLPRRHLNDLVRALGWAWPVEVGSLLLPTGMVSVFTGDVDDGWNGTLGWFWIACAVTTIVLVYVTRAALKERYYSAVMAATGLLYLAILTAFGTDLVARAVLAG</sequence>
<dbReference type="AlphaFoldDB" id="A0A6J6CBU5"/>
<organism evidence="2">
    <name type="scientific">freshwater metagenome</name>
    <dbReference type="NCBI Taxonomy" id="449393"/>
    <lineage>
        <taxon>unclassified sequences</taxon>
        <taxon>metagenomes</taxon>
        <taxon>ecological metagenomes</taxon>
    </lineage>
</organism>
<feature type="transmembrane region" description="Helical" evidence="1">
    <location>
        <begin position="36"/>
        <end position="58"/>
    </location>
</feature>
<feature type="transmembrane region" description="Helical" evidence="1">
    <location>
        <begin position="6"/>
        <end position="24"/>
    </location>
</feature>
<feature type="transmembrane region" description="Helical" evidence="1">
    <location>
        <begin position="159"/>
        <end position="184"/>
    </location>
</feature>
<keyword evidence="1" id="KW-0472">Membrane</keyword>
<keyword evidence="1" id="KW-0812">Transmembrane</keyword>
<proteinExistence type="predicted"/>
<dbReference type="EMBL" id="CAEZSR010000019">
    <property type="protein sequence ID" value="CAB4547763.1"/>
    <property type="molecule type" value="Genomic_DNA"/>
</dbReference>
<feature type="transmembrane region" description="Helical" evidence="1">
    <location>
        <begin position="196"/>
        <end position="221"/>
    </location>
</feature>
<evidence type="ECO:0000313" key="2">
    <source>
        <dbReference type="EMBL" id="CAB4547763.1"/>
    </source>
</evidence>
<feature type="transmembrane region" description="Helical" evidence="1">
    <location>
        <begin position="64"/>
        <end position="82"/>
    </location>
</feature>
<protein>
    <submittedName>
        <fullName evidence="2">Unannotated protein</fullName>
    </submittedName>
</protein>
<feature type="transmembrane region" description="Helical" evidence="1">
    <location>
        <begin position="262"/>
        <end position="288"/>
    </location>
</feature>